<dbReference type="RefSeq" id="WP_061839999.1">
    <property type="nucleotide sequence ID" value="NZ_BAABQP010000010.1"/>
</dbReference>
<dbReference type="GO" id="GO:0003723">
    <property type="term" value="F:RNA binding"/>
    <property type="evidence" value="ECO:0007669"/>
    <property type="project" value="UniProtKB-UniRule"/>
</dbReference>
<dbReference type="FunFam" id="3.40.50.150:FF:000022">
    <property type="entry name" value="Ribosomal RNA small subunit methyltransferase B"/>
    <property type="match status" value="1"/>
</dbReference>
<evidence type="ECO:0000256" key="8">
    <source>
        <dbReference type="ARBA" id="ARBA00022679"/>
    </source>
</evidence>
<evidence type="ECO:0000313" key="15">
    <source>
        <dbReference type="EMBL" id="GBD67425.1"/>
    </source>
</evidence>
<comment type="function">
    <text evidence="1">Specifically methylates the cytosine at position 967 (m5C967) of 16S rRNA.</text>
</comment>
<dbReference type="PRINTS" id="PR02008">
    <property type="entry name" value="RCMTFAMILY"/>
</dbReference>
<dbReference type="Pfam" id="PF01189">
    <property type="entry name" value="Methyltr_RsmB-F"/>
    <property type="match status" value="1"/>
</dbReference>
<dbReference type="Gene3D" id="3.40.50.150">
    <property type="entry name" value="Vaccinia Virus protein VP39"/>
    <property type="match status" value="1"/>
</dbReference>
<dbReference type="PROSITE" id="PS51686">
    <property type="entry name" value="SAM_MT_RSMB_NOP"/>
    <property type="match status" value="1"/>
</dbReference>
<dbReference type="GeneID" id="64053056"/>
<comment type="subcellular location">
    <subcellularLocation>
        <location evidence="2">Cytoplasm</location>
    </subcellularLocation>
</comment>
<dbReference type="GO" id="GO:0006355">
    <property type="term" value="P:regulation of DNA-templated transcription"/>
    <property type="evidence" value="ECO:0007669"/>
    <property type="project" value="InterPro"/>
</dbReference>
<evidence type="ECO:0000256" key="11">
    <source>
        <dbReference type="ARBA" id="ARBA00030399"/>
    </source>
</evidence>
<dbReference type="FunFam" id="1.10.940.10:FF:000006">
    <property type="entry name" value="16S rRNA (Cytosine(967)-C(5))-methyltransferase RsmB"/>
    <property type="match status" value="1"/>
</dbReference>
<dbReference type="SUPFAM" id="SSF53335">
    <property type="entry name" value="S-adenosyl-L-methionine-dependent methyltransferases"/>
    <property type="match status" value="1"/>
</dbReference>
<organism evidence="15 16">
    <name type="scientific">Tetragenococcus halophilus subsp. halophilus</name>
    <dbReference type="NCBI Taxonomy" id="1513897"/>
    <lineage>
        <taxon>Bacteria</taxon>
        <taxon>Bacillati</taxon>
        <taxon>Bacillota</taxon>
        <taxon>Bacilli</taxon>
        <taxon>Lactobacillales</taxon>
        <taxon>Enterococcaceae</taxon>
        <taxon>Tetragenococcus</taxon>
    </lineage>
</organism>
<keyword evidence="16" id="KW-1185">Reference proteome</keyword>
<dbReference type="Pfam" id="PF01029">
    <property type="entry name" value="NusB"/>
    <property type="match status" value="1"/>
</dbReference>
<evidence type="ECO:0000256" key="4">
    <source>
        <dbReference type="ARBA" id="ARBA00012140"/>
    </source>
</evidence>
<dbReference type="InterPro" id="IPR029063">
    <property type="entry name" value="SAM-dependent_MTases_sf"/>
</dbReference>
<dbReference type="InterPro" id="IPR006027">
    <property type="entry name" value="NusB_RsmB_TIM44"/>
</dbReference>
<evidence type="ECO:0000256" key="6">
    <source>
        <dbReference type="ARBA" id="ARBA00022552"/>
    </source>
</evidence>
<evidence type="ECO:0000256" key="14">
    <source>
        <dbReference type="PROSITE-ProRule" id="PRU01023"/>
    </source>
</evidence>
<dbReference type="GO" id="GO:0005737">
    <property type="term" value="C:cytoplasm"/>
    <property type="evidence" value="ECO:0007669"/>
    <property type="project" value="UniProtKB-SubCell"/>
</dbReference>
<keyword evidence="7 14" id="KW-0489">Methyltransferase</keyword>
<dbReference type="Gene3D" id="3.30.70.1170">
    <property type="entry name" value="Sun protein, domain 3"/>
    <property type="match status" value="1"/>
</dbReference>
<dbReference type="InterPro" id="IPR004573">
    <property type="entry name" value="rRNA_ssu_MeTfrase_B"/>
</dbReference>
<dbReference type="NCBIfam" id="TIGR00563">
    <property type="entry name" value="rsmB"/>
    <property type="match status" value="1"/>
</dbReference>
<accession>A0A2H6CR04</accession>
<dbReference type="InterPro" id="IPR035926">
    <property type="entry name" value="NusB-like_sf"/>
</dbReference>
<comment type="similarity">
    <text evidence="3 14">Belongs to the class I-like SAM-binding methyltransferase superfamily. RsmB/NOP family.</text>
</comment>
<dbReference type="Proteomes" id="UP000236214">
    <property type="component" value="Unassembled WGS sequence"/>
</dbReference>
<evidence type="ECO:0000256" key="7">
    <source>
        <dbReference type="ARBA" id="ARBA00022603"/>
    </source>
</evidence>
<dbReference type="InterPro" id="IPR001678">
    <property type="entry name" value="MeTrfase_RsmB-F_NOP2_dom"/>
</dbReference>
<feature type="active site" description="Nucleophile" evidence="14">
    <location>
        <position position="388"/>
    </location>
</feature>
<dbReference type="InterPro" id="IPR018314">
    <property type="entry name" value="RsmB/NOL1/NOP2-like_CS"/>
</dbReference>
<dbReference type="InterPro" id="IPR054728">
    <property type="entry name" value="RsmB-like_ferredoxin"/>
</dbReference>
<dbReference type="NCBIfam" id="NF011494">
    <property type="entry name" value="PRK14902.1"/>
    <property type="match status" value="1"/>
</dbReference>
<keyword evidence="5" id="KW-0963">Cytoplasm</keyword>
<name>A0A2H6CR04_TETHA</name>
<dbReference type="PANTHER" id="PTHR22807:SF53">
    <property type="entry name" value="RIBOSOMAL RNA SMALL SUBUNIT METHYLTRANSFERASE B-RELATED"/>
    <property type="match status" value="1"/>
</dbReference>
<dbReference type="InterPro" id="IPR049560">
    <property type="entry name" value="MeTrfase_RsmB-F_NOP2_cat"/>
</dbReference>
<feature type="binding site" evidence="14">
    <location>
        <position position="288"/>
    </location>
    <ligand>
        <name>S-adenosyl-L-methionine</name>
        <dbReference type="ChEBI" id="CHEBI:59789"/>
    </ligand>
</feature>
<keyword evidence="8 14" id="KW-0808">Transferase</keyword>
<keyword evidence="9 14" id="KW-0949">S-adenosyl-L-methionine</keyword>
<dbReference type="EMBL" id="BDEC01000007">
    <property type="protein sequence ID" value="GBD67425.1"/>
    <property type="molecule type" value="Genomic_DNA"/>
</dbReference>
<keyword evidence="6" id="KW-0698">rRNA processing</keyword>
<comment type="catalytic activity">
    <reaction evidence="13">
        <text>cytidine(967) in 16S rRNA + S-adenosyl-L-methionine = 5-methylcytidine(967) in 16S rRNA + S-adenosyl-L-homocysteine + H(+)</text>
        <dbReference type="Rhea" id="RHEA:42748"/>
        <dbReference type="Rhea" id="RHEA-COMP:10219"/>
        <dbReference type="Rhea" id="RHEA-COMP:10220"/>
        <dbReference type="ChEBI" id="CHEBI:15378"/>
        <dbReference type="ChEBI" id="CHEBI:57856"/>
        <dbReference type="ChEBI" id="CHEBI:59789"/>
        <dbReference type="ChEBI" id="CHEBI:74483"/>
        <dbReference type="ChEBI" id="CHEBI:82748"/>
        <dbReference type="EC" id="2.1.1.176"/>
    </reaction>
</comment>
<dbReference type="PROSITE" id="PS01153">
    <property type="entry name" value="NOL1_NOP2_SUN"/>
    <property type="match status" value="1"/>
</dbReference>
<dbReference type="GO" id="GO:0008649">
    <property type="term" value="F:rRNA methyltransferase activity"/>
    <property type="evidence" value="ECO:0007669"/>
    <property type="project" value="InterPro"/>
</dbReference>
<sequence>MSHDAKKTVRFAALQALERIQKGGAYSNLLLNEEIKKGQLSAKDSRLLTELVYGTVSRQLLLEFYLKPFIANAKKIDAWVKLLLELSIYQLYFLDRIPDHAILNEAVDIAKVRGNVGIGKFVNGVLRNIKRQGLPDTATIDDPIKRLATQISMPQWLTKRLVEEIGMEQTKQLGISLFSPSQVSLRVDTRKMTRKQAIENLAQEGIEAIESTISEYGIIAKKGFVAKSQLFHDGLLTIQDESSMLVAPALQIENKHQVLDACAAPGGKTTHIASFLAAQEHGQVTALDIHKQKVRLIEENAIRMHVEDVVKAKELDARKVNDTFAQSSFDRILVDAPCSGLGLMRRKPDIKYVKKPEDLQSLSAIQLEILESVAPSLKPSGILVYSTCTILPEENQEVVKQFLQKHPEFELIQVTVNEKLNASLKEKMLTIFPHQYYTDGFFISCLRKKTMR</sequence>
<dbReference type="AlphaFoldDB" id="A0A2H6CR04"/>
<dbReference type="Pfam" id="PF22458">
    <property type="entry name" value="RsmF-B_ferredox"/>
    <property type="match status" value="1"/>
</dbReference>
<proteinExistence type="inferred from homology"/>
<protein>
    <recommendedName>
        <fullName evidence="4">16S rRNA (cytosine(967)-C(5))-methyltransferase</fullName>
        <ecNumber evidence="4">2.1.1.176</ecNumber>
    </recommendedName>
    <alternativeName>
        <fullName evidence="11">16S rRNA m5C967 methyltransferase</fullName>
    </alternativeName>
    <alternativeName>
        <fullName evidence="12">rRNA (cytosine-C(5)-)-methyltransferase RsmB</fullName>
    </alternativeName>
</protein>
<evidence type="ECO:0000256" key="1">
    <source>
        <dbReference type="ARBA" id="ARBA00002724"/>
    </source>
</evidence>
<gene>
    <name evidence="15" type="ORF">TEHN7118_0231</name>
</gene>
<feature type="binding site" evidence="14">
    <location>
        <position position="335"/>
    </location>
    <ligand>
        <name>S-adenosyl-L-methionine</name>
        <dbReference type="ChEBI" id="CHEBI:59789"/>
    </ligand>
</feature>
<dbReference type="PANTHER" id="PTHR22807">
    <property type="entry name" value="NOP2 YEAST -RELATED NOL1/NOP2/FMU SUN DOMAIN-CONTAINING"/>
    <property type="match status" value="1"/>
</dbReference>
<evidence type="ECO:0000313" key="16">
    <source>
        <dbReference type="Proteomes" id="UP000236214"/>
    </source>
</evidence>
<dbReference type="InterPro" id="IPR023267">
    <property type="entry name" value="RCMT"/>
</dbReference>
<dbReference type="Gene3D" id="1.10.940.10">
    <property type="entry name" value="NusB-like"/>
    <property type="match status" value="1"/>
</dbReference>
<reference evidence="15 16" key="1">
    <citation type="submission" date="2016-05" db="EMBL/GenBank/DDBJ databases">
        <title>Whole genome sequencing of Tetragenococcus halophilus subsp. halophilus NISL 7118.</title>
        <authorList>
            <person name="Shiwa Y."/>
            <person name="Nishimura I."/>
            <person name="Yoshikawa H."/>
            <person name="Koyama Y."/>
            <person name="Oguma T."/>
        </authorList>
    </citation>
    <scope>NUCLEOTIDE SEQUENCE [LARGE SCALE GENOMIC DNA]</scope>
    <source>
        <strain evidence="15 16">NISL 7118</strain>
    </source>
</reference>
<evidence type="ECO:0000256" key="13">
    <source>
        <dbReference type="ARBA" id="ARBA00047283"/>
    </source>
</evidence>
<evidence type="ECO:0000256" key="3">
    <source>
        <dbReference type="ARBA" id="ARBA00007494"/>
    </source>
</evidence>
<keyword evidence="10 14" id="KW-0694">RNA-binding</keyword>
<dbReference type="SUPFAM" id="SSF48013">
    <property type="entry name" value="NusB-like"/>
    <property type="match status" value="1"/>
</dbReference>
<evidence type="ECO:0000256" key="5">
    <source>
        <dbReference type="ARBA" id="ARBA00022490"/>
    </source>
</evidence>
<feature type="binding site" evidence="14">
    <location>
        <position position="316"/>
    </location>
    <ligand>
        <name>S-adenosyl-L-methionine</name>
        <dbReference type="ChEBI" id="CHEBI:59789"/>
    </ligand>
</feature>
<dbReference type="CDD" id="cd02440">
    <property type="entry name" value="AdoMet_MTases"/>
    <property type="match status" value="1"/>
</dbReference>
<evidence type="ECO:0000256" key="9">
    <source>
        <dbReference type="ARBA" id="ARBA00022691"/>
    </source>
</evidence>
<evidence type="ECO:0000256" key="10">
    <source>
        <dbReference type="ARBA" id="ARBA00022884"/>
    </source>
</evidence>
<comment type="caution">
    <text evidence="15">The sequence shown here is derived from an EMBL/GenBank/DDBJ whole genome shotgun (WGS) entry which is preliminary data.</text>
</comment>
<dbReference type="EC" id="2.1.1.176" evidence="4"/>
<evidence type="ECO:0000256" key="12">
    <source>
        <dbReference type="ARBA" id="ARBA00031088"/>
    </source>
</evidence>
<evidence type="ECO:0000256" key="2">
    <source>
        <dbReference type="ARBA" id="ARBA00004496"/>
    </source>
</evidence>
<feature type="binding site" evidence="14">
    <location>
        <begin position="262"/>
        <end position="268"/>
    </location>
    <ligand>
        <name>S-adenosyl-L-methionine</name>
        <dbReference type="ChEBI" id="CHEBI:59789"/>
    </ligand>
</feature>